<reference evidence="3 4" key="1">
    <citation type="submission" date="2021-08" db="EMBL/GenBank/DDBJ databases">
        <title>Draft Genome Sequence of Phanerochaete sordida strain YK-624.</title>
        <authorList>
            <person name="Mori T."/>
            <person name="Dohra H."/>
            <person name="Suzuki T."/>
            <person name="Kawagishi H."/>
            <person name="Hirai H."/>
        </authorList>
    </citation>
    <scope>NUCLEOTIDE SEQUENCE [LARGE SCALE GENOMIC DNA]</scope>
    <source>
        <strain evidence="3 4">YK-624</strain>
    </source>
</reference>
<evidence type="ECO:0000256" key="1">
    <source>
        <dbReference type="ARBA" id="ARBA00022737"/>
    </source>
</evidence>
<dbReference type="AlphaFoldDB" id="A0A9P3G0E0"/>
<dbReference type="OrthoDB" id="4760524at2759"/>
<dbReference type="SUPFAM" id="SSF52540">
    <property type="entry name" value="P-loop containing nucleoside triphosphate hydrolases"/>
    <property type="match status" value="1"/>
</dbReference>
<dbReference type="PANTHER" id="PTHR10039">
    <property type="entry name" value="AMELOGENIN"/>
    <property type="match status" value="1"/>
</dbReference>
<dbReference type="EMBL" id="BPQB01000002">
    <property type="protein sequence ID" value="GJE85619.1"/>
    <property type="molecule type" value="Genomic_DNA"/>
</dbReference>
<dbReference type="PANTHER" id="PTHR10039:SF16">
    <property type="entry name" value="GPI INOSITOL-DEACYLASE"/>
    <property type="match status" value="1"/>
</dbReference>
<evidence type="ECO:0000313" key="4">
    <source>
        <dbReference type="Proteomes" id="UP000703269"/>
    </source>
</evidence>
<keyword evidence="4" id="KW-1185">Reference proteome</keyword>
<dbReference type="InterPro" id="IPR027417">
    <property type="entry name" value="P-loop_NTPase"/>
</dbReference>
<name>A0A9P3G0E0_9APHY</name>
<feature type="domain" description="Nephrocystin 3-like N-terminal" evidence="2">
    <location>
        <begin position="233"/>
        <end position="388"/>
    </location>
</feature>
<protein>
    <submittedName>
        <fullName evidence="3">AAA-16 domain-containing protein</fullName>
    </submittedName>
</protein>
<evidence type="ECO:0000259" key="2">
    <source>
        <dbReference type="Pfam" id="PF24883"/>
    </source>
</evidence>
<accession>A0A9P3G0E0</accession>
<sequence>MLPEPRRNGRRAMDTALDVAGPVLDALEAGLGLSPVPGLELIPKALSAVVKKVKVARANEEQREAFLDTVRLLSSTLGATAAKARHSEIQRADAGNINVDDGRRAMEDVAHSPEFIRAIQNLVRTFDELQKLADTLESKGGVSGFLKGVVHGSRNDKTLKDMQRRLATAIDAFQLDGHRAIDRGIQGIQRLQKDSDEQRIITQLAWADAGYRAVDYLKSGFVDGTRKELVKKLRSWLKGRFPEYDPKRFCLLTAGAGMGKSAVAHRFCRYIFDKEFAFSDPVYLGASFFFVRGGGDKASALLLAPTIARQLASCHPALCTYIARAAKQYVLLGGRQQVGYAFDSLLAALPAALPASMGRNARVAIVIDGLDECAEQDLVCEALARLFALVRRLPWLYVFAAARPEPRIMHAFASGEASGVAYHEDLGEPVESYGDVELYLRATVPKIRSYATFVRKHPAQLSKLVSRANGLFVYAQTLVRFLETYCDYPEEGFRLALSRKGDGLSAVDALYLQILESAFPPEQMRKSPHIHAHLLAFLYLLLLKPDISLLASAVIGSSLCRTTVIQRRLSGSITSPADDLSEETIINMVSRLRAVVTFKTRVDPLHASFGEFLLNPARCTNPLYQIIEGEGHAGMISAFITLWTPENMLHLYHTFDIPRNGVFTLCNHLSEHMQGATWTPELQADLTALVRGSRMLVILRMDRDVSHSSEDGPGPLLEELSYADLRDLCLRMQV</sequence>
<dbReference type="InterPro" id="IPR056884">
    <property type="entry name" value="NPHP3-like_N"/>
</dbReference>
<gene>
    <name evidence="3" type="ORF">PsYK624_016980</name>
</gene>
<proteinExistence type="predicted"/>
<dbReference type="Proteomes" id="UP000703269">
    <property type="component" value="Unassembled WGS sequence"/>
</dbReference>
<dbReference type="Gene3D" id="3.40.50.300">
    <property type="entry name" value="P-loop containing nucleotide triphosphate hydrolases"/>
    <property type="match status" value="1"/>
</dbReference>
<evidence type="ECO:0000313" key="3">
    <source>
        <dbReference type="EMBL" id="GJE85619.1"/>
    </source>
</evidence>
<organism evidence="3 4">
    <name type="scientific">Phanerochaete sordida</name>
    <dbReference type="NCBI Taxonomy" id="48140"/>
    <lineage>
        <taxon>Eukaryota</taxon>
        <taxon>Fungi</taxon>
        <taxon>Dikarya</taxon>
        <taxon>Basidiomycota</taxon>
        <taxon>Agaricomycotina</taxon>
        <taxon>Agaricomycetes</taxon>
        <taxon>Polyporales</taxon>
        <taxon>Phanerochaetaceae</taxon>
        <taxon>Phanerochaete</taxon>
    </lineage>
</organism>
<dbReference type="Pfam" id="PF24883">
    <property type="entry name" value="NPHP3_N"/>
    <property type="match status" value="1"/>
</dbReference>
<comment type="caution">
    <text evidence="3">The sequence shown here is derived from an EMBL/GenBank/DDBJ whole genome shotgun (WGS) entry which is preliminary data.</text>
</comment>
<keyword evidence="1" id="KW-0677">Repeat</keyword>